<evidence type="ECO:0000259" key="4">
    <source>
        <dbReference type="PROSITE" id="PS50995"/>
    </source>
</evidence>
<dbReference type="PANTHER" id="PTHR42756:SF1">
    <property type="entry name" value="TRANSCRIPTIONAL REPRESSOR OF EMRAB OPERON"/>
    <property type="match status" value="1"/>
</dbReference>
<gene>
    <name evidence="5" type="ORF">CE91St30_20060</name>
</gene>
<dbReference type="Proteomes" id="UP001320544">
    <property type="component" value="Chromosome"/>
</dbReference>
<name>A0ABM7WJZ3_9ACTN</name>
<dbReference type="PANTHER" id="PTHR42756">
    <property type="entry name" value="TRANSCRIPTIONAL REGULATOR, MARR"/>
    <property type="match status" value="1"/>
</dbReference>
<dbReference type="SMART" id="SM00347">
    <property type="entry name" value="HTH_MARR"/>
    <property type="match status" value="1"/>
</dbReference>
<feature type="domain" description="HTH marR-type" evidence="4">
    <location>
        <begin position="23"/>
        <end position="158"/>
    </location>
</feature>
<evidence type="ECO:0000256" key="2">
    <source>
        <dbReference type="ARBA" id="ARBA00023125"/>
    </source>
</evidence>
<evidence type="ECO:0000256" key="1">
    <source>
        <dbReference type="ARBA" id="ARBA00023015"/>
    </source>
</evidence>
<dbReference type="InterPro" id="IPR036388">
    <property type="entry name" value="WH-like_DNA-bd_sf"/>
</dbReference>
<dbReference type="InterPro" id="IPR000835">
    <property type="entry name" value="HTH_MarR-typ"/>
</dbReference>
<dbReference type="PROSITE" id="PS50995">
    <property type="entry name" value="HTH_MARR_2"/>
    <property type="match status" value="1"/>
</dbReference>
<keyword evidence="3" id="KW-0804">Transcription</keyword>
<organism evidence="5 6">
    <name type="scientific">Raoultibacter timonensis</name>
    <dbReference type="NCBI Taxonomy" id="1907662"/>
    <lineage>
        <taxon>Bacteria</taxon>
        <taxon>Bacillati</taxon>
        <taxon>Actinomycetota</taxon>
        <taxon>Coriobacteriia</taxon>
        <taxon>Eggerthellales</taxon>
        <taxon>Eggerthellaceae</taxon>
        <taxon>Raoultibacter</taxon>
    </lineage>
</organism>
<protein>
    <submittedName>
        <fullName evidence="5">MarR family transcriptional regulator</fullName>
    </submittedName>
</protein>
<accession>A0ABM7WJZ3</accession>
<dbReference type="RefSeq" id="WP_244385907.1">
    <property type="nucleotide sequence ID" value="NZ_AP025564.1"/>
</dbReference>
<keyword evidence="2" id="KW-0238">DNA-binding</keyword>
<evidence type="ECO:0000256" key="3">
    <source>
        <dbReference type="ARBA" id="ARBA00023163"/>
    </source>
</evidence>
<reference evidence="5 6" key="1">
    <citation type="submission" date="2022-01" db="EMBL/GenBank/DDBJ databases">
        <title>Novel bile acid biosynthetic pathways are enriched in the microbiome of centenarians.</title>
        <authorList>
            <person name="Sato Y."/>
            <person name="Atarashi K."/>
            <person name="Plichta R.D."/>
            <person name="Arai Y."/>
            <person name="Sasajima S."/>
            <person name="Kearney M.S."/>
            <person name="Suda W."/>
            <person name="Takeshita K."/>
            <person name="Sasaki T."/>
            <person name="Okamoto S."/>
            <person name="Skelly N.A."/>
            <person name="Okamura Y."/>
            <person name="Vlamakis H."/>
            <person name="Li Y."/>
            <person name="Tanoue T."/>
            <person name="Takei H."/>
            <person name="Nittono H."/>
            <person name="Narushima S."/>
            <person name="Irie J."/>
            <person name="Itoh H."/>
            <person name="Moriya K."/>
            <person name="Sugiura Y."/>
            <person name="Suematsu M."/>
            <person name="Moritoki N."/>
            <person name="Shibata S."/>
            <person name="Littman R.D."/>
            <person name="Fischbach A.M."/>
            <person name="Uwamino Y."/>
            <person name="Inoue T."/>
            <person name="Honda A."/>
            <person name="Hattori M."/>
            <person name="Murai T."/>
            <person name="Xavier J.R."/>
            <person name="Hirose N."/>
            <person name="Honda K."/>
        </authorList>
    </citation>
    <scope>NUCLEOTIDE SEQUENCE [LARGE SCALE GENOMIC DNA]</scope>
    <source>
        <strain evidence="5 6">CE91-St30</strain>
    </source>
</reference>
<sequence length="164" mass="18624">MTEENRQPEQVQEPLSEGALKRRAELDELLSSTFNSVLRTEEKSLQNKLTEGLTITEIHTIVAVGLHETNPMNVVAARLGVTLATLTTAVNKLVDKGFITRTRCVDDRRKVLISLTKRGKQVYRAHGLFHRRMINEALAELDEEEERVFAHALVKVKAFFDEQD</sequence>
<keyword evidence="6" id="KW-1185">Reference proteome</keyword>
<proteinExistence type="predicted"/>
<dbReference type="SUPFAM" id="SSF46785">
    <property type="entry name" value="Winged helix' DNA-binding domain"/>
    <property type="match status" value="1"/>
</dbReference>
<keyword evidence="1" id="KW-0805">Transcription regulation</keyword>
<evidence type="ECO:0000313" key="5">
    <source>
        <dbReference type="EMBL" id="BDE96673.1"/>
    </source>
</evidence>
<evidence type="ECO:0000313" key="6">
    <source>
        <dbReference type="Proteomes" id="UP001320544"/>
    </source>
</evidence>
<dbReference type="InterPro" id="IPR036390">
    <property type="entry name" value="WH_DNA-bd_sf"/>
</dbReference>
<dbReference type="Gene3D" id="1.10.10.10">
    <property type="entry name" value="Winged helix-like DNA-binding domain superfamily/Winged helix DNA-binding domain"/>
    <property type="match status" value="1"/>
</dbReference>
<dbReference type="Pfam" id="PF01047">
    <property type="entry name" value="MarR"/>
    <property type="match status" value="1"/>
</dbReference>
<dbReference type="EMBL" id="AP025564">
    <property type="protein sequence ID" value="BDE96673.1"/>
    <property type="molecule type" value="Genomic_DNA"/>
</dbReference>
<dbReference type="PRINTS" id="PR00598">
    <property type="entry name" value="HTHMARR"/>
</dbReference>